<evidence type="ECO:0000256" key="11">
    <source>
        <dbReference type="ARBA" id="ARBA00022670"/>
    </source>
</evidence>
<dbReference type="InterPro" id="IPR001264">
    <property type="entry name" value="Glyco_trans_51"/>
</dbReference>
<evidence type="ECO:0000256" key="22">
    <source>
        <dbReference type="ARBA" id="ARBA00023268"/>
    </source>
</evidence>
<dbReference type="GO" id="GO:0046677">
    <property type="term" value="P:response to antibiotic"/>
    <property type="evidence" value="ECO:0007669"/>
    <property type="project" value="UniProtKB-KW"/>
</dbReference>
<keyword evidence="11" id="KW-0645">Protease</keyword>
<gene>
    <name evidence="32" type="ORF">C5U62_25390</name>
</gene>
<evidence type="ECO:0000313" key="32">
    <source>
        <dbReference type="EMBL" id="PUA42716.1"/>
    </source>
</evidence>
<dbReference type="EC" id="3.4.16.4" evidence="6"/>
<dbReference type="Pfam" id="PF17092">
    <property type="entry name" value="PCB_OB"/>
    <property type="match status" value="1"/>
</dbReference>
<evidence type="ECO:0000259" key="29">
    <source>
        <dbReference type="Pfam" id="PF00905"/>
    </source>
</evidence>
<feature type="domain" description="Penicillin-binding protein transpeptidase" evidence="29">
    <location>
        <begin position="423"/>
        <end position="735"/>
    </location>
</feature>
<feature type="transmembrane region" description="Helical" evidence="28">
    <location>
        <begin position="7"/>
        <end position="30"/>
    </location>
</feature>
<dbReference type="GO" id="GO:0008360">
    <property type="term" value="P:regulation of cell shape"/>
    <property type="evidence" value="ECO:0007669"/>
    <property type="project" value="UniProtKB-KW"/>
</dbReference>
<evidence type="ECO:0000256" key="15">
    <source>
        <dbReference type="ARBA" id="ARBA00022801"/>
    </source>
</evidence>
<dbReference type="InterPro" id="IPR012338">
    <property type="entry name" value="Beta-lactam/transpept-like"/>
</dbReference>
<sequence>MIRLLKFFGWSIVAVFCGLLLALSGAFLYLSPGLPSVEALRSIQLQIPLRVYSSDGKLIAEFGEMRRTPIRFAEIPPNFINALLSAEDDNFANHYGVDPSSLMRAATQLVKSGHIQSGGSTITMQVAKNFFLSSERSFSRKTTEILLALQIERQLTKDEILELYVNKIYLGNRAYGIEAAAQVYYGKSIRDVSLAQMAMIAGLPKAPSRFNPLANPARSKERRDWILGRMYKLGKITEAAYTEAINEPLNASYHVPTPEVNAPYIAEMARAEMVGRYGSDAYTEGFRVTTTVPSDLQEMANTAVQEGLMTYDQRHGYRGPESRLPGKTHAAWATELTKQRTISSLEPAIVTQVEKNGLQVLTRNGEEHVAWESMKWARPFLNTNSMGAAPRQPADVAQVGDLIRVQRQADNSLKFSQVPVAQGALVTLDPQNGAIRALVGGFAFEQSNYNRAMQAKRQPGSSFKPFVYSAALDNGYTAASLVNDAPIVFVDEYLDKVWRPKNDTNTFLGPIRMREALYKSRNLVSIRLLQSMGVDHTIDYISKFGFNKQDLPRNLSLALGTATLTPMEIATGWSTFANGGYKITPYIIDKIESRNGELLFSANPPSVPTGNTASSGIAAPEHNFTVNTVAGENPVQAPVQTPAVAERIIDGRTTYILNSMLEDVIKLGTGRRALALGRSDLAGKTGTTNESKDAWFSGYNADYVTTVWTGFDQPESLGRREYGGTVALPIWMNFMGAALKGKPPHTQAEPEGILSLRVDPVSGRAATPGTPNAYFELFKSEDTPPSVNELGNGVAPGSPLPADEAAPIDLF</sequence>
<dbReference type="UniPathway" id="UPA00219"/>
<keyword evidence="15" id="KW-0378">Hydrolase</keyword>
<comment type="catalytic activity">
    <reaction evidence="26">
        <text>[GlcNAc-(1-&gt;4)-Mur2Ac(oyl-L-Ala-gamma-D-Glu-L-Lys-D-Ala-D-Ala)](n)-di-trans,octa-cis-undecaprenyl diphosphate + beta-D-GlcNAc-(1-&gt;4)-Mur2Ac(oyl-L-Ala-gamma-D-Glu-L-Lys-D-Ala-D-Ala)-di-trans,octa-cis-undecaprenyl diphosphate = [GlcNAc-(1-&gt;4)-Mur2Ac(oyl-L-Ala-gamma-D-Glu-L-Lys-D-Ala-D-Ala)](n+1)-di-trans,octa-cis-undecaprenyl diphosphate + di-trans,octa-cis-undecaprenyl diphosphate + H(+)</text>
        <dbReference type="Rhea" id="RHEA:23708"/>
        <dbReference type="Rhea" id="RHEA-COMP:9602"/>
        <dbReference type="Rhea" id="RHEA-COMP:9603"/>
        <dbReference type="ChEBI" id="CHEBI:15378"/>
        <dbReference type="ChEBI" id="CHEBI:58405"/>
        <dbReference type="ChEBI" id="CHEBI:60033"/>
        <dbReference type="ChEBI" id="CHEBI:78435"/>
        <dbReference type="EC" id="2.4.99.28"/>
    </reaction>
</comment>
<evidence type="ECO:0000256" key="9">
    <source>
        <dbReference type="ARBA" id="ARBA00022519"/>
    </source>
</evidence>
<evidence type="ECO:0000256" key="4">
    <source>
        <dbReference type="ARBA" id="ARBA00007090"/>
    </source>
</evidence>
<dbReference type="InterPro" id="IPR031376">
    <property type="entry name" value="PCB_OB"/>
</dbReference>
<dbReference type="GO" id="GO:0030288">
    <property type="term" value="C:outer membrane-bounded periplasmic space"/>
    <property type="evidence" value="ECO:0007669"/>
    <property type="project" value="TreeGrafter"/>
</dbReference>
<dbReference type="SUPFAM" id="SSF53955">
    <property type="entry name" value="Lysozyme-like"/>
    <property type="match status" value="1"/>
</dbReference>
<evidence type="ECO:0000256" key="19">
    <source>
        <dbReference type="ARBA" id="ARBA00022989"/>
    </source>
</evidence>
<keyword evidence="10" id="KW-0121">Carboxypeptidase</keyword>
<keyword evidence="8" id="KW-1003">Cell membrane</keyword>
<comment type="subcellular location">
    <subcellularLocation>
        <location evidence="2">Cell inner membrane</location>
        <topology evidence="2">Single-pass type II membrane protein</topology>
    </subcellularLocation>
</comment>
<evidence type="ECO:0000256" key="28">
    <source>
        <dbReference type="SAM" id="Phobius"/>
    </source>
</evidence>
<keyword evidence="16" id="KW-0133">Cell shape</keyword>
<evidence type="ECO:0000256" key="20">
    <source>
        <dbReference type="ARBA" id="ARBA00023136"/>
    </source>
</evidence>
<evidence type="ECO:0000256" key="7">
    <source>
        <dbReference type="ARBA" id="ARBA00018638"/>
    </source>
</evidence>
<dbReference type="EC" id="2.4.99.28" evidence="25"/>
<accession>A0A2T6GEX5</accession>
<dbReference type="GO" id="GO:0005886">
    <property type="term" value="C:plasma membrane"/>
    <property type="evidence" value="ECO:0007669"/>
    <property type="project" value="UniProtKB-SubCell"/>
</dbReference>
<feature type="domain" description="Penicillin-binding protein OB-like" evidence="31">
    <location>
        <begin position="317"/>
        <end position="420"/>
    </location>
</feature>
<dbReference type="SUPFAM" id="SSF56601">
    <property type="entry name" value="beta-lactamase/transpeptidase-like"/>
    <property type="match status" value="1"/>
</dbReference>
<dbReference type="NCBIfam" id="TIGR02074">
    <property type="entry name" value="PBP_1a_fam"/>
    <property type="match status" value="1"/>
</dbReference>
<dbReference type="Pfam" id="PF00912">
    <property type="entry name" value="Transgly"/>
    <property type="match status" value="1"/>
</dbReference>
<dbReference type="Pfam" id="PF00905">
    <property type="entry name" value="Transpeptidase"/>
    <property type="match status" value="1"/>
</dbReference>
<keyword evidence="18" id="KW-0573">Peptidoglycan synthesis</keyword>
<evidence type="ECO:0000256" key="26">
    <source>
        <dbReference type="ARBA" id="ARBA00049902"/>
    </source>
</evidence>
<dbReference type="Gene3D" id="1.10.3810.10">
    <property type="entry name" value="Biosynthetic peptidoglycan transglycosylase-like"/>
    <property type="match status" value="1"/>
</dbReference>
<dbReference type="InterPro" id="IPR001460">
    <property type="entry name" value="PCN-bd_Tpept"/>
</dbReference>
<evidence type="ECO:0000256" key="10">
    <source>
        <dbReference type="ARBA" id="ARBA00022645"/>
    </source>
</evidence>
<keyword evidence="23" id="KW-0961">Cell wall biogenesis/degradation</keyword>
<evidence type="ECO:0000256" key="17">
    <source>
        <dbReference type="ARBA" id="ARBA00022968"/>
    </source>
</evidence>
<dbReference type="GO" id="GO:0009252">
    <property type="term" value="P:peptidoglycan biosynthetic process"/>
    <property type="evidence" value="ECO:0007669"/>
    <property type="project" value="UniProtKB-UniPathway"/>
</dbReference>
<keyword evidence="9" id="KW-0997">Cell inner membrane</keyword>
<evidence type="ECO:0000256" key="16">
    <source>
        <dbReference type="ARBA" id="ARBA00022960"/>
    </source>
</evidence>
<dbReference type="AlphaFoldDB" id="A0A2T6GEX5"/>
<evidence type="ECO:0000256" key="21">
    <source>
        <dbReference type="ARBA" id="ARBA00023251"/>
    </source>
</evidence>
<proteinExistence type="inferred from homology"/>
<comment type="catalytic activity">
    <reaction evidence="24">
        <text>Preferential cleavage: (Ac)2-L-Lys-D-Ala-|-D-Ala. Also transpeptidation of peptidyl-alanyl moieties that are N-acyl substituents of D-alanine.</text>
        <dbReference type="EC" id="3.4.16.4"/>
    </reaction>
</comment>
<dbReference type="PANTHER" id="PTHR32282">
    <property type="entry name" value="BINDING PROTEIN TRANSPEPTIDASE, PUTATIVE-RELATED"/>
    <property type="match status" value="1"/>
</dbReference>
<dbReference type="Proteomes" id="UP000244178">
    <property type="component" value="Unassembled WGS sequence"/>
</dbReference>
<comment type="function">
    <text evidence="1">Cell wall formation. Synthesis of cross-linked peptidoglycan from the lipid intermediates. The enzyme has a penicillin-insensitive transglycosylase N-terminal domain (formation of linear glycan strands) and a penicillin-sensitive transpeptidase C-terminal domain (cross-linking of the peptide subunits).</text>
</comment>
<comment type="similarity">
    <text evidence="5">In the N-terminal section; belongs to the glycosyltransferase 51 family.</text>
</comment>
<dbReference type="InterPro" id="IPR023346">
    <property type="entry name" value="Lysozyme-like_dom_sf"/>
</dbReference>
<dbReference type="GO" id="GO:0008955">
    <property type="term" value="F:peptidoglycan glycosyltransferase activity"/>
    <property type="evidence" value="ECO:0007669"/>
    <property type="project" value="UniProtKB-EC"/>
</dbReference>
<evidence type="ECO:0000256" key="14">
    <source>
        <dbReference type="ARBA" id="ARBA00022692"/>
    </source>
</evidence>
<evidence type="ECO:0000256" key="27">
    <source>
        <dbReference type="ARBA" id="ARBA00060592"/>
    </source>
</evidence>
<evidence type="ECO:0000256" key="13">
    <source>
        <dbReference type="ARBA" id="ARBA00022679"/>
    </source>
</evidence>
<dbReference type="GO" id="GO:0071555">
    <property type="term" value="P:cell wall organization"/>
    <property type="evidence" value="ECO:0007669"/>
    <property type="project" value="UniProtKB-KW"/>
</dbReference>
<comment type="pathway">
    <text evidence="27">Glycan biosynthesis.</text>
</comment>
<evidence type="ECO:0000256" key="18">
    <source>
        <dbReference type="ARBA" id="ARBA00022984"/>
    </source>
</evidence>
<keyword evidence="22" id="KW-0511">Multifunctional enzyme</keyword>
<protein>
    <recommendedName>
        <fullName evidence="7">Penicillin-binding protein 1A</fullName>
        <ecNumber evidence="25">2.4.99.28</ecNumber>
        <ecNumber evidence="6">3.4.16.4</ecNumber>
    </recommendedName>
</protein>
<evidence type="ECO:0000313" key="33">
    <source>
        <dbReference type="Proteomes" id="UP000244178"/>
    </source>
</evidence>
<feature type="domain" description="Glycosyl transferase family 51" evidence="30">
    <location>
        <begin position="55"/>
        <end position="230"/>
    </location>
</feature>
<comment type="similarity">
    <text evidence="4">In the C-terminal section; belongs to the transpeptidase family.</text>
</comment>
<dbReference type="FunFam" id="1.10.3810.10:FF:000003">
    <property type="entry name" value="Penicillin-binding protein 1a"/>
    <property type="match status" value="1"/>
</dbReference>
<reference evidence="32 33" key="1">
    <citation type="submission" date="2018-03" db="EMBL/GenBank/DDBJ databases">
        <title>Draft genome sequence of the plant growth promoting rhizobacterium Pseudomonas protegens strain BNJ-SS-45 isolated from wheat (Triticum aestivum) rhizosphere.</title>
        <authorList>
            <person name="Bajpai A."/>
            <person name="Shende K."/>
            <person name="Meena N."/>
            <person name="Upadhyayula S.R."/>
            <person name="Suravajhala P."/>
            <person name="Medicherla K.M."/>
            <person name="Johri B.N."/>
        </authorList>
    </citation>
    <scope>NUCLEOTIDE SEQUENCE [LARGE SCALE GENOMIC DNA]</scope>
    <source>
        <strain evidence="32 33">BNJ-SS-45</strain>
    </source>
</reference>
<dbReference type="GO" id="GO:0006508">
    <property type="term" value="P:proteolysis"/>
    <property type="evidence" value="ECO:0007669"/>
    <property type="project" value="UniProtKB-KW"/>
</dbReference>
<keyword evidence="13" id="KW-0808">Transferase</keyword>
<evidence type="ECO:0000256" key="2">
    <source>
        <dbReference type="ARBA" id="ARBA00004249"/>
    </source>
</evidence>
<evidence type="ECO:0000256" key="8">
    <source>
        <dbReference type="ARBA" id="ARBA00022475"/>
    </source>
</evidence>
<evidence type="ECO:0000259" key="30">
    <source>
        <dbReference type="Pfam" id="PF00912"/>
    </source>
</evidence>
<dbReference type="GO" id="GO:0008658">
    <property type="term" value="F:penicillin binding"/>
    <property type="evidence" value="ECO:0007669"/>
    <property type="project" value="InterPro"/>
</dbReference>
<keyword evidence="21" id="KW-0046">Antibiotic resistance</keyword>
<keyword evidence="14 28" id="KW-0812">Transmembrane</keyword>
<organism evidence="32 33">
    <name type="scientific">Pseudomonas protegens</name>
    <dbReference type="NCBI Taxonomy" id="380021"/>
    <lineage>
        <taxon>Bacteria</taxon>
        <taxon>Pseudomonadati</taxon>
        <taxon>Pseudomonadota</taxon>
        <taxon>Gammaproteobacteria</taxon>
        <taxon>Pseudomonadales</taxon>
        <taxon>Pseudomonadaceae</taxon>
        <taxon>Pseudomonas</taxon>
    </lineage>
</organism>
<keyword evidence="17" id="KW-0735">Signal-anchor</keyword>
<evidence type="ECO:0000256" key="25">
    <source>
        <dbReference type="ARBA" id="ARBA00044770"/>
    </source>
</evidence>
<comment type="pathway">
    <text evidence="3">Cell wall biogenesis; peptidoglycan biosynthesis.</text>
</comment>
<dbReference type="GO" id="GO:0009002">
    <property type="term" value="F:serine-type D-Ala-D-Ala carboxypeptidase activity"/>
    <property type="evidence" value="ECO:0007669"/>
    <property type="project" value="UniProtKB-EC"/>
</dbReference>
<evidence type="ECO:0000256" key="5">
    <source>
        <dbReference type="ARBA" id="ARBA00007739"/>
    </source>
</evidence>
<dbReference type="InterPro" id="IPR036950">
    <property type="entry name" value="PBP_transglycosylase"/>
</dbReference>
<evidence type="ECO:0000256" key="24">
    <source>
        <dbReference type="ARBA" id="ARBA00034000"/>
    </source>
</evidence>
<dbReference type="PANTHER" id="PTHR32282:SF27">
    <property type="entry name" value="PENICILLIN-BINDING PROTEIN 1A"/>
    <property type="match status" value="1"/>
</dbReference>
<evidence type="ECO:0000256" key="1">
    <source>
        <dbReference type="ARBA" id="ARBA00002624"/>
    </source>
</evidence>
<dbReference type="InterPro" id="IPR050396">
    <property type="entry name" value="Glycosyltr_51/Transpeptidase"/>
</dbReference>
<dbReference type="Gene3D" id="3.40.710.10">
    <property type="entry name" value="DD-peptidase/beta-lactamase superfamily"/>
    <property type="match status" value="2"/>
</dbReference>
<evidence type="ECO:0000259" key="31">
    <source>
        <dbReference type="Pfam" id="PF17092"/>
    </source>
</evidence>
<name>A0A2T6GEX5_9PSED</name>
<keyword evidence="20 28" id="KW-0472">Membrane</keyword>
<evidence type="ECO:0000256" key="23">
    <source>
        <dbReference type="ARBA" id="ARBA00023316"/>
    </source>
</evidence>
<evidence type="ECO:0000256" key="6">
    <source>
        <dbReference type="ARBA" id="ARBA00012448"/>
    </source>
</evidence>
<dbReference type="EMBL" id="PYJM01000006">
    <property type="protein sequence ID" value="PUA42716.1"/>
    <property type="molecule type" value="Genomic_DNA"/>
</dbReference>
<keyword evidence="12" id="KW-0328">Glycosyltransferase</keyword>
<keyword evidence="19 28" id="KW-1133">Transmembrane helix</keyword>
<evidence type="ECO:0000256" key="3">
    <source>
        <dbReference type="ARBA" id="ARBA00004752"/>
    </source>
</evidence>
<evidence type="ECO:0000256" key="12">
    <source>
        <dbReference type="ARBA" id="ARBA00022676"/>
    </source>
</evidence>
<comment type="caution">
    <text evidence="32">The sequence shown here is derived from an EMBL/GenBank/DDBJ whole genome shotgun (WGS) entry which is preliminary data.</text>
</comment>